<keyword evidence="6" id="KW-1185">Reference proteome</keyword>
<evidence type="ECO:0000259" key="2">
    <source>
        <dbReference type="PROSITE" id="PS50994"/>
    </source>
</evidence>
<feature type="compositionally biased region" description="Polar residues" evidence="1">
    <location>
        <begin position="291"/>
        <end position="301"/>
    </location>
</feature>
<comment type="caution">
    <text evidence="3">The sequence shown here is derived from an EMBL/GenBank/DDBJ whole genome shotgun (WGS) entry which is preliminary data.</text>
</comment>
<evidence type="ECO:0000313" key="5">
    <source>
        <dbReference type="Proteomes" id="UP000429607"/>
    </source>
</evidence>
<feature type="compositionally biased region" description="Basic and acidic residues" evidence="1">
    <location>
        <begin position="420"/>
        <end position="429"/>
    </location>
</feature>
<dbReference type="GO" id="GO:0003676">
    <property type="term" value="F:nucleic acid binding"/>
    <property type="evidence" value="ECO:0007669"/>
    <property type="project" value="InterPro"/>
</dbReference>
<sequence length="911" mass="101418">MTDHSALKWLMTSPNLTGKLHRWALTLQEYEFDVEYRPGNTNVVADALSRAPVLASAGRRRRRRRLPPTVEATQEGRHEDTSSPASPEATELVTLTGANSATGTTSIVGNTGGVAPPIQNTTEPTTAVGAENGVGESKNDSAVGEAAVRKNSDMAVVNPEPIRQKQRRPTKPKGTSTEVGGWNEDAATKIRSNANSNEESSRPVTRAAKRRLEEATLRVEGAGVTTPTVGSSTNAAILAPEEGHVLARFDHEEPHHSGKHAEAGPVKVPAKRPRKRVTWADGWSATEEEATTSMRQKTASSPPRLATARASDMTTMTTTSRSTTAAPREADQRTTPRERNADAAPQAAGIKQREGVTIRAKQPTQTKKTGTMTLQQLEAETQTKATTSTGSRPTTALWPTTTSATPTKPRSARAENSVLRGEESWREPTAHPTKTQRIEKPTTNRATLQLTDEEIVAAQQRSRLVQRLLAQGTYHGMKVFKHNELVLISTVNGKRVLLPPQLWAPVFKEHHDSVWAGHLRAPHTYARFAQLYKQHTAPNVAEFLLKQVVLKFGPFRELLTEGAPELTGKVIDELVTLLQSEQTNPVPYRPQMIGLVERFHRTWKDMVSLYMHADGQNDWNTWVNFAVYAYHSGRHSTVALSPNELMMGRRLRAPNELLRSTSVTEAGELTEYHRRLMRAMQKSHECAEVARVREQNRQAKYYNRKVRNRRTFVPEDRVWMFRPPRGPKDTKFVHQWIGPLRVVEPAGFENFVVEREDQDGEVEQFIAHASFLISYHYPVDLLPRVATDLEAQLEYEDQHRNRDDEPTAGTATTSAAAPIQAATGASGGKRTRRAMESEAAKSDTGEQLVELRRPRRRNKAGHYVLQFELRPAQPGQPGNSTGEPRWVLLAEYERLFIAGRVVEDSREEEGV</sequence>
<feature type="compositionally biased region" description="Low complexity" evidence="1">
    <location>
        <begin position="391"/>
        <end position="409"/>
    </location>
</feature>
<dbReference type="Proteomes" id="UP000429607">
    <property type="component" value="Unassembled WGS sequence"/>
</dbReference>
<feature type="compositionally biased region" description="Basic and acidic residues" evidence="1">
    <location>
        <begin position="252"/>
        <end position="262"/>
    </location>
</feature>
<feature type="domain" description="Integrase catalytic" evidence="2">
    <location>
        <begin position="495"/>
        <end position="650"/>
    </location>
</feature>
<dbReference type="Proteomes" id="UP000434957">
    <property type="component" value="Unassembled WGS sequence"/>
</dbReference>
<feature type="compositionally biased region" description="Low complexity" evidence="1">
    <location>
        <begin position="306"/>
        <end position="326"/>
    </location>
</feature>
<accession>A0A6A3J1Z8</accession>
<dbReference type="EMBL" id="QXFV01002611">
    <property type="protein sequence ID" value="KAE8985473.1"/>
    <property type="molecule type" value="Genomic_DNA"/>
</dbReference>
<evidence type="ECO:0000313" key="4">
    <source>
        <dbReference type="EMBL" id="KAE9297985.1"/>
    </source>
</evidence>
<feature type="compositionally biased region" description="Basic and acidic residues" evidence="1">
    <location>
        <begin position="328"/>
        <end position="341"/>
    </location>
</feature>
<feature type="region of interest" description="Disordered" evidence="1">
    <location>
        <begin position="55"/>
        <end position="88"/>
    </location>
</feature>
<dbReference type="InterPro" id="IPR050951">
    <property type="entry name" value="Retrovirus_Pol_polyprotein"/>
</dbReference>
<proteinExistence type="predicted"/>
<dbReference type="PANTHER" id="PTHR37984:SF15">
    <property type="entry name" value="INTEGRASE CATALYTIC DOMAIN-CONTAINING PROTEIN"/>
    <property type="match status" value="1"/>
</dbReference>
<dbReference type="AlphaFoldDB" id="A0A6A3J1Z8"/>
<feature type="compositionally biased region" description="Low complexity" evidence="1">
    <location>
        <begin position="807"/>
        <end position="824"/>
    </location>
</feature>
<dbReference type="GO" id="GO:0015074">
    <property type="term" value="P:DNA integration"/>
    <property type="evidence" value="ECO:0007669"/>
    <property type="project" value="InterPro"/>
</dbReference>
<dbReference type="InterPro" id="IPR036397">
    <property type="entry name" value="RNaseH_sf"/>
</dbReference>
<dbReference type="PROSITE" id="PS50994">
    <property type="entry name" value="INTEGRASE"/>
    <property type="match status" value="1"/>
</dbReference>
<protein>
    <recommendedName>
        <fullName evidence="2">Integrase catalytic domain-containing protein</fullName>
    </recommendedName>
</protein>
<evidence type="ECO:0000313" key="6">
    <source>
        <dbReference type="Proteomes" id="UP000434957"/>
    </source>
</evidence>
<feature type="region of interest" description="Disordered" evidence="1">
    <location>
        <begin position="162"/>
        <end position="207"/>
    </location>
</feature>
<dbReference type="SUPFAM" id="SSF53098">
    <property type="entry name" value="Ribonuclease H-like"/>
    <property type="match status" value="1"/>
</dbReference>
<dbReference type="InterPro" id="IPR012337">
    <property type="entry name" value="RNaseH-like_sf"/>
</dbReference>
<evidence type="ECO:0000256" key="1">
    <source>
        <dbReference type="SAM" id="MobiDB-lite"/>
    </source>
</evidence>
<dbReference type="PANTHER" id="PTHR37984">
    <property type="entry name" value="PROTEIN CBG26694"/>
    <property type="match status" value="1"/>
</dbReference>
<dbReference type="InterPro" id="IPR001584">
    <property type="entry name" value="Integrase_cat-core"/>
</dbReference>
<evidence type="ECO:0000313" key="3">
    <source>
        <dbReference type="EMBL" id="KAE8985473.1"/>
    </source>
</evidence>
<name>A0A6A3J1Z8_9STRA</name>
<feature type="region of interest" description="Disordered" evidence="1">
    <location>
        <begin position="797"/>
        <end position="853"/>
    </location>
</feature>
<feature type="compositionally biased region" description="Polar residues" evidence="1">
    <location>
        <begin position="362"/>
        <end position="390"/>
    </location>
</feature>
<feature type="compositionally biased region" description="Basic and acidic residues" evidence="1">
    <location>
        <begin position="833"/>
        <end position="852"/>
    </location>
</feature>
<dbReference type="EMBL" id="QXFT01002458">
    <property type="protein sequence ID" value="KAE9297985.1"/>
    <property type="molecule type" value="Genomic_DNA"/>
</dbReference>
<reference evidence="3 5" key="1">
    <citation type="submission" date="2018-09" db="EMBL/GenBank/DDBJ databases">
        <title>Genomic investigation of the strawberry pathogen Phytophthora fragariae indicates pathogenicity is determined by transcriptional variation in three key races.</title>
        <authorList>
            <person name="Adams T.M."/>
            <person name="Armitage A.D."/>
            <person name="Sobczyk M.K."/>
            <person name="Bates H.J."/>
            <person name="Dunwell J.M."/>
            <person name="Nellist C.F."/>
            <person name="Harrison R.J."/>
        </authorList>
    </citation>
    <scope>NUCLEOTIDE SEQUENCE [LARGE SCALE GENOMIC DNA]</scope>
    <source>
        <strain evidence="3 5">SCRP249</strain>
        <strain evidence="4 6">SCRP333</strain>
    </source>
</reference>
<dbReference type="Gene3D" id="3.30.420.10">
    <property type="entry name" value="Ribonuclease H-like superfamily/Ribonuclease H"/>
    <property type="match status" value="1"/>
</dbReference>
<organism evidence="3 5">
    <name type="scientific">Phytophthora rubi</name>
    <dbReference type="NCBI Taxonomy" id="129364"/>
    <lineage>
        <taxon>Eukaryota</taxon>
        <taxon>Sar</taxon>
        <taxon>Stramenopiles</taxon>
        <taxon>Oomycota</taxon>
        <taxon>Peronosporomycetes</taxon>
        <taxon>Peronosporales</taxon>
        <taxon>Peronosporaceae</taxon>
        <taxon>Phytophthora</taxon>
    </lineage>
</organism>
<gene>
    <name evidence="3" type="ORF">PR001_g22880</name>
    <name evidence="4" type="ORF">PR003_g23358</name>
</gene>
<feature type="region of interest" description="Disordered" evidence="1">
    <location>
        <begin position="252"/>
        <end position="439"/>
    </location>
</feature>